<evidence type="ECO:0000313" key="2">
    <source>
        <dbReference type="EMBL" id="GAA3066222.1"/>
    </source>
</evidence>
<gene>
    <name evidence="2" type="ORF">GCM10010448_57050</name>
</gene>
<evidence type="ECO:0000313" key="3">
    <source>
        <dbReference type="Proteomes" id="UP001501532"/>
    </source>
</evidence>
<comment type="caution">
    <text evidence="2">The sequence shown here is derived from an EMBL/GenBank/DDBJ whole genome shotgun (WGS) entry which is preliminary data.</text>
</comment>
<organism evidence="2 3">
    <name type="scientific">Streptomyces glomeratus</name>
    <dbReference type="NCBI Taxonomy" id="284452"/>
    <lineage>
        <taxon>Bacteria</taxon>
        <taxon>Bacillati</taxon>
        <taxon>Actinomycetota</taxon>
        <taxon>Actinomycetes</taxon>
        <taxon>Kitasatosporales</taxon>
        <taxon>Streptomycetaceae</taxon>
        <taxon>Streptomyces</taxon>
    </lineage>
</organism>
<keyword evidence="1" id="KW-0472">Membrane</keyword>
<reference evidence="3" key="1">
    <citation type="journal article" date="2019" name="Int. J. Syst. Evol. Microbiol.">
        <title>The Global Catalogue of Microorganisms (GCM) 10K type strain sequencing project: providing services to taxonomists for standard genome sequencing and annotation.</title>
        <authorList>
            <consortium name="The Broad Institute Genomics Platform"/>
            <consortium name="The Broad Institute Genome Sequencing Center for Infectious Disease"/>
            <person name="Wu L."/>
            <person name="Ma J."/>
        </authorList>
    </citation>
    <scope>NUCLEOTIDE SEQUENCE [LARGE SCALE GENOMIC DNA]</scope>
    <source>
        <strain evidence="3">JCM 9091</strain>
    </source>
</reference>
<proteinExistence type="predicted"/>
<accession>A0ABP6M321</accession>
<protein>
    <submittedName>
        <fullName evidence="2">Uncharacterized protein</fullName>
    </submittedName>
</protein>
<dbReference type="Proteomes" id="UP001501532">
    <property type="component" value="Unassembled WGS sequence"/>
</dbReference>
<dbReference type="EMBL" id="BAAAUF010000058">
    <property type="protein sequence ID" value="GAA3066222.1"/>
    <property type="molecule type" value="Genomic_DNA"/>
</dbReference>
<keyword evidence="1" id="KW-0812">Transmembrane</keyword>
<keyword evidence="1" id="KW-1133">Transmembrane helix</keyword>
<evidence type="ECO:0000256" key="1">
    <source>
        <dbReference type="SAM" id="Phobius"/>
    </source>
</evidence>
<name>A0ABP6M321_9ACTN</name>
<feature type="transmembrane region" description="Helical" evidence="1">
    <location>
        <begin position="25"/>
        <end position="44"/>
    </location>
</feature>
<dbReference type="RefSeq" id="WP_234520014.1">
    <property type="nucleotide sequence ID" value="NZ_BAAAUF010000058.1"/>
</dbReference>
<keyword evidence="3" id="KW-1185">Reference proteome</keyword>
<sequence>MPFARGRHAPAAGGRKPGNARAKTVLGGIVLLCLIAMAVSWGGALTHSSPRKEGGPETAFAAPVILDADRYGALVLDPRSATVVGVDEHGTVRWRDRNLAGSAEVSCLRRCPDAVGSGSAEDTGRSSTTWRIGSVRRVQAAAGLVLWADAPSDAIVARTAPGGTQVLEIRRSDRSQKYPLAGRDPQLFTARDRSLAVLLTFEGQQAQYRVLTRGPAGWTVSKPSHTAATSACLAGQRAPIVLYDANRAWLAPPGRSALRALPAAHVGRCSLTTDSILVQRFTDDTVHGPQTATRLLDTSGHIKWQRADPGLHPANADLDTGSIALPTDASVLILSQAGGIVHRIPGAVDAQFTSAGCLVLLDSRLRVSRQCRHTGAPHSPDGRRDNRP</sequence>